<proteinExistence type="predicted"/>
<protein>
    <submittedName>
        <fullName evidence="2">Uncharacterized protein</fullName>
    </submittedName>
</protein>
<accession>A0AA97A1R6</accession>
<organism evidence="2 3">
    <name type="scientific">Methanimicrococcus hongohii</name>
    <dbReference type="NCBI Taxonomy" id="3028295"/>
    <lineage>
        <taxon>Archaea</taxon>
        <taxon>Methanobacteriati</taxon>
        <taxon>Methanobacteriota</taxon>
        <taxon>Stenosarchaea group</taxon>
        <taxon>Methanomicrobia</taxon>
        <taxon>Methanosarcinales</taxon>
        <taxon>Methanosarcinaceae</taxon>
        <taxon>Methanimicrococcus</taxon>
    </lineage>
</organism>
<gene>
    <name evidence="2" type="ORF">MmiHf6_08050</name>
</gene>
<keyword evidence="1" id="KW-1133">Transmembrane helix</keyword>
<evidence type="ECO:0000256" key="1">
    <source>
        <dbReference type="SAM" id="Phobius"/>
    </source>
</evidence>
<dbReference type="KEGG" id="mehf:MmiHf6_08050"/>
<reference evidence="2 3" key="1">
    <citation type="submission" date="2023-07" db="EMBL/GenBank/DDBJ databases">
        <title>Closed genoem sequence of Methanomicrococcus sp. Hf6.</title>
        <authorList>
            <person name="Poehlein A."/>
            <person name="Protasov E."/>
            <person name="Platt K."/>
            <person name="Reeh H."/>
            <person name="Daniel R."/>
            <person name="Brune A."/>
        </authorList>
    </citation>
    <scope>NUCLEOTIDE SEQUENCE [LARGE SCALE GENOMIC DNA]</scope>
    <source>
        <strain evidence="2 3">Hf6</strain>
    </source>
</reference>
<feature type="transmembrane region" description="Helical" evidence="1">
    <location>
        <begin position="90"/>
        <end position="108"/>
    </location>
</feature>
<keyword evidence="3" id="KW-1185">Reference proteome</keyword>
<dbReference type="AlphaFoldDB" id="A0AA97A1R6"/>
<dbReference type="EMBL" id="CP131059">
    <property type="protein sequence ID" value="WNY23498.1"/>
    <property type="molecule type" value="Genomic_DNA"/>
</dbReference>
<dbReference type="Proteomes" id="UP001302978">
    <property type="component" value="Chromosome"/>
</dbReference>
<sequence>MKTKKIITIFTSIFCFINLFYLILLSFYSTYTIFSNPYCIMYIFGPVFIKEIVLAERDYPNFWKMCFLIMGTISYALLLLDQFFPQTLQYTLFVLFIIGSLLCILVELKYKNN</sequence>
<feature type="transmembrane region" description="Helical" evidence="1">
    <location>
        <begin position="34"/>
        <end position="53"/>
    </location>
</feature>
<feature type="transmembrane region" description="Helical" evidence="1">
    <location>
        <begin position="7"/>
        <end position="28"/>
    </location>
</feature>
<keyword evidence="1" id="KW-0472">Membrane</keyword>
<evidence type="ECO:0000313" key="2">
    <source>
        <dbReference type="EMBL" id="WNY23498.1"/>
    </source>
</evidence>
<keyword evidence="1" id="KW-0812">Transmembrane</keyword>
<name>A0AA97A1R6_9EURY</name>
<feature type="transmembrane region" description="Helical" evidence="1">
    <location>
        <begin position="65"/>
        <end position="84"/>
    </location>
</feature>
<evidence type="ECO:0000313" key="3">
    <source>
        <dbReference type="Proteomes" id="UP001302978"/>
    </source>
</evidence>